<feature type="chain" id="PRO_5036700405" evidence="1">
    <location>
        <begin position="25"/>
        <end position="243"/>
    </location>
</feature>
<evidence type="ECO:0000256" key="1">
    <source>
        <dbReference type="SAM" id="SignalP"/>
    </source>
</evidence>
<dbReference type="Proteomes" id="UP000887566">
    <property type="component" value="Unplaced"/>
</dbReference>
<protein>
    <submittedName>
        <fullName evidence="3">Sushi domain-containing protein</fullName>
    </submittedName>
</protein>
<accession>A0A914VG20</accession>
<proteinExistence type="predicted"/>
<dbReference type="WBParaSite" id="PSAMB.scaffold1917size26704.g15612.t1">
    <property type="protein sequence ID" value="PSAMB.scaffold1917size26704.g15612.t1"/>
    <property type="gene ID" value="PSAMB.scaffold1917size26704.g15612"/>
</dbReference>
<evidence type="ECO:0000313" key="2">
    <source>
        <dbReference type="Proteomes" id="UP000887566"/>
    </source>
</evidence>
<reference evidence="3" key="1">
    <citation type="submission" date="2022-11" db="UniProtKB">
        <authorList>
            <consortium name="WormBaseParasite"/>
        </authorList>
    </citation>
    <scope>IDENTIFICATION</scope>
</reference>
<organism evidence="2 3">
    <name type="scientific">Plectus sambesii</name>
    <dbReference type="NCBI Taxonomy" id="2011161"/>
    <lineage>
        <taxon>Eukaryota</taxon>
        <taxon>Metazoa</taxon>
        <taxon>Ecdysozoa</taxon>
        <taxon>Nematoda</taxon>
        <taxon>Chromadorea</taxon>
        <taxon>Plectida</taxon>
        <taxon>Plectina</taxon>
        <taxon>Plectoidea</taxon>
        <taxon>Plectidae</taxon>
        <taxon>Plectus</taxon>
    </lineage>
</organism>
<name>A0A914VG20_9BILA</name>
<evidence type="ECO:0000313" key="3">
    <source>
        <dbReference type="WBParaSite" id="PSAMB.scaffold1917size26704.g15612.t1"/>
    </source>
</evidence>
<dbReference type="AlphaFoldDB" id="A0A914VG20"/>
<feature type="signal peptide" evidence="1">
    <location>
        <begin position="1"/>
        <end position="24"/>
    </location>
</feature>
<keyword evidence="2" id="KW-1185">Reference proteome</keyword>
<keyword evidence="1" id="KW-0732">Signal</keyword>
<sequence>MVHWGMIVSVGLCCLLIMIKKSEACAPTFSEEDETCLVGTTPFGSFSPAPGSTVEEGDTVTLTCNPFTRLDGTVVTATCSSAGVLSPTSSCLPCPDTTWVYDSTTNRCFKAFAGVDVPGVCTKDVPCANVAASLGTPVTLAYTFNFQALIDAGRIALDTGVGIGIYLVGIGDPVANELYQFDDGTPVPLASIMPFFTPLNPSDNAANTQQYIAVRTLNGGFGFDDYACFLPGFRPGSICQIQL</sequence>